<dbReference type="GO" id="GO:0000981">
    <property type="term" value="F:DNA-binding transcription factor activity, RNA polymerase II-specific"/>
    <property type="evidence" value="ECO:0007669"/>
    <property type="project" value="TreeGrafter"/>
</dbReference>
<evidence type="ECO:0000256" key="7">
    <source>
        <dbReference type="SAM" id="Coils"/>
    </source>
</evidence>
<dbReference type="InterPro" id="IPR008917">
    <property type="entry name" value="TF_DNA-bd_sf"/>
</dbReference>
<dbReference type="GO" id="GO:0000978">
    <property type="term" value="F:RNA polymerase II cis-regulatory region sequence-specific DNA binding"/>
    <property type="evidence" value="ECO:0007669"/>
    <property type="project" value="InterPro"/>
</dbReference>
<keyword evidence="5" id="KW-0804">Transcription</keyword>
<feature type="compositionally biased region" description="Polar residues" evidence="8">
    <location>
        <begin position="441"/>
        <end position="455"/>
    </location>
</feature>
<name>A0A5C6PPY7_9TELE</name>
<keyword evidence="6" id="KW-0539">Nucleus</keyword>
<organism evidence="10 11">
    <name type="scientific">Takifugu flavidus</name>
    <name type="common">sansaifugu</name>
    <dbReference type="NCBI Taxonomy" id="433684"/>
    <lineage>
        <taxon>Eukaryota</taxon>
        <taxon>Metazoa</taxon>
        <taxon>Chordata</taxon>
        <taxon>Craniata</taxon>
        <taxon>Vertebrata</taxon>
        <taxon>Euteleostomi</taxon>
        <taxon>Actinopterygii</taxon>
        <taxon>Neopterygii</taxon>
        <taxon>Teleostei</taxon>
        <taxon>Neoteleostei</taxon>
        <taxon>Acanthomorphata</taxon>
        <taxon>Eupercaria</taxon>
        <taxon>Tetraodontiformes</taxon>
        <taxon>Tetradontoidea</taxon>
        <taxon>Tetraodontidae</taxon>
        <taxon>Takifugu</taxon>
    </lineage>
</organism>
<dbReference type="PANTHER" id="PTHR24411:SF3">
    <property type="entry name" value="NUCLEAR FACTOR ERYTHROID 2-RELATED FACTOR 2"/>
    <property type="match status" value="1"/>
</dbReference>
<dbReference type="EMBL" id="RHFK02000001">
    <property type="protein sequence ID" value="TWW80838.1"/>
    <property type="molecule type" value="Genomic_DNA"/>
</dbReference>
<comment type="caution">
    <text evidence="10">The sequence shown here is derived from an EMBL/GenBank/DDBJ whole genome shotgun (WGS) entry which is preliminary data.</text>
</comment>
<evidence type="ECO:0000313" key="10">
    <source>
        <dbReference type="EMBL" id="TWW80838.1"/>
    </source>
</evidence>
<sequence length="706" mass="79156">MCRTRARKVLRAYINARCVVGLQISAAPGGDCAFYSFFSQSCPVQFTICRWKNVDVELPNYEEVISRSYGPCRHRTARHFHPPSEGITHFIHPAVFARKRSSMTMEMDVMHSIQQDMNLIDILWKQDIDLGASREVFDYNHRQKEHELQRQLEQQEEKRLHLLREQEKALLAQLQLDEETGEYVPRPVALPPLQSAVIPLEVSQDVSFPADSGDAMSFDECLQLLAETFPVGETENSSVGLNTTEVRPMLSPELAAVPSPTLSPDPLSASPSQAMCPELEEAWMELLSLPELQPCLNIKMEDAVETTAYPLPHSPDAQNPNCQFYQTNSAEVETNAINICPVEFLNTVEASVPSMVQSDHLTQADSPQFHTDFAAESFGEMFYSNPVQKENTGQHGLDGYNSDAMSDMASQPFTPAGLYSLSPGDAFDKHDLMAELPDSDSGISSHTSPNASSPGKSVYGDGSFHHSDSDMEEMDHNPGSAETDFSEMFSINFEPDDFQRTLSVSALERSEEQMEGKLEPHKMDSVEECGQSGAPFTKDKKRRSDARLSRDEQRAKALKIPLSVSMIINLPVDDFKELLSKHHLNDAQMALVQDIRRRGKNKVAAQNCRKRKMENIVGLEGELDSLKEEKERLLSEKVQKAAHLKEMKQQLNSLYLEVFSKLRDEKGNSYSPSEYSLQQSTNGSIFLVPRVKKTLAKSDIRHMSSA</sequence>
<dbReference type="AlphaFoldDB" id="A0A5C6PPY7"/>
<dbReference type="Gene3D" id="1.10.880.10">
    <property type="entry name" value="Transcription factor, Skn-1-like, DNA-binding domain"/>
    <property type="match status" value="1"/>
</dbReference>
<dbReference type="InterPro" id="IPR004826">
    <property type="entry name" value="bZIP_Maf"/>
</dbReference>
<evidence type="ECO:0000256" key="8">
    <source>
        <dbReference type="SAM" id="MobiDB-lite"/>
    </source>
</evidence>
<feature type="compositionally biased region" description="Basic and acidic residues" evidence="8">
    <location>
        <begin position="509"/>
        <end position="525"/>
    </location>
</feature>
<evidence type="ECO:0000256" key="4">
    <source>
        <dbReference type="ARBA" id="ARBA00023159"/>
    </source>
</evidence>
<dbReference type="GO" id="GO:0034599">
    <property type="term" value="P:cellular response to oxidative stress"/>
    <property type="evidence" value="ECO:0007669"/>
    <property type="project" value="TreeGrafter"/>
</dbReference>
<evidence type="ECO:0000256" key="6">
    <source>
        <dbReference type="ARBA" id="ARBA00023242"/>
    </source>
</evidence>
<evidence type="ECO:0000256" key="5">
    <source>
        <dbReference type="ARBA" id="ARBA00023163"/>
    </source>
</evidence>
<dbReference type="CDD" id="cd14720">
    <property type="entry name" value="bZIP_NFE2-like"/>
    <property type="match status" value="1"/>
</dbReference>
<feature type="domain" description="BZIP" evidence="9">
    <location>
        <begin position="596"/>
        <end position="654"/>
    </location>
</feature>
<evidence type="ECO:0000256" key="2">
    <source>
        <dbReference type="ARBA" id="ARBA00023015"/>
    </source>
</evidence>
<keyword evidence="4" id="KW-0010">Activator</keyword>
<feature type="region of interest" description="Disordered" evidence="8">
    <location>
        <begin position="509"/>
        <end position="554"/>
    </location>
</feature>
<feature type="region of interest" description="Disordered" evidence="8">
    <location>
        <begin position="386"/>
        <end position="408"/>
    </location>
</feature>
<dbReference type="GO" id="GO:0005634">
    <property type="term" value="C:nucleus"/>
    <property type="evidence" value="ECO:0007669"/>
    <property type="project" value="TreeGrafter"/>
</dbReference>
<dbReference type="SUPFAM" id="SSF47454">
    <property type="entry name" value="A DNA-binding domain in eukaryotic transcription factors"/>
    <property type="match status" value="1"/>
</dbReference>
<feature type="coiled-coil region" evidence="7">
    <location>
        <begin position="609"/>
        <end position="650"/>
    </location>
</feature>
<dbReference type="PROSITE" id="PS50217">
    <property type="entry name" value="BZIP"/>
    <property type="match status" value="1"/>
</dbReference>
<dbReference type="InterPro" id="IPR047167">
    <property type="entry name" value="NFE2-like"/>
</dbReference>
<reference evidence="10 11" key="1">
    <citation type="submission" date="2019-04" db="EMBL/GenBank/DDBJ databases">
        <title>Chromosome genome assembly for Takifugu flavidus.</title>
        <authorList>
            <person name="Xiao S."/>
        </authorList>
    </citation>
    <scope>NUCLEOTIDE SEQUENCE [LARGE SCALE GENOMIC DNA]</scope>
    <source>
        <strain evidence="10">HTHZ2018</strain>
        <tissue evidence="10">Muscle</tissue>
    </source>
</reference>
<dbReference type="SMART" id="SM00338">
    <property type="entry name" value="BRLZ"/>
    <property type="match status" value="1"/>
</dbReference>
<gene>
    <name evidence="10" type="ORF">D4764_01G0006530</name>
</gene>
<protein>
    <submittedName>
        <fullName evidence="10">Nuclear factor erythroid 2-related factor 2</fullName>
    </submittedName>
</protein>
<dbReference type="PROSITE" id="PS00036">
    <property type="entry name" value="BZIP_BASIC"/>
    <property type="match status" value="1"/>
</dbReference>
<proteinExistence type="inferred from homology"/>
<feature type="compositionally biased region" description="Basic and acidic residues" evidence="8">
    <location>
        <begin position="545"/>
        <end position="554"/>
    </location>
</feature>
<dbReference type="PANTHER" id="PTHR24411">
    <property type="entry name" value="NUCLEAR FACTOR ERYTHROID 2-RELATED FACTOR"/>
    <property type="match status" value="1"/>
</dbReference>
<evidence type="ECO:0000256" key="3">
    <source>
        <dbReference type="ARBA" id="ARBA00023125"/>
    </source>
</evidence>
<feature type="region of interest" description="Disordered" evidence="8">
    <location>
        <begin position="435"/>
        <end position="482"/>
    </location>
</feature>
<dbReference type="InterPro" id="IPR004827">
    <property type="entry name" value="bZIP"/>
</dbReference>
<keyword evidence="2" id="KW-0805">Transcription regulation</keyword>
<keyword evidence="3" id="KW-0238">DNA-binding</keyword>
<dbReference type="Proteomes" id="UP000324091">
    <property type="component" value="Chromosome 1"/>
</dbReference>
<evidence type="ECO:0000256" key="1">
    <source>
        <dbReference type="ARBA" id="ARBA00008157"/>
    </source>
</evidence>
<evidence type="ECO:0000313" key="11">
    <source>
        <dbReference type="Proteomes" id="UP000324091"/>
    </source>
</evidence>
<accession>A0A5C6PPY7</accession>
<keyword evidence="11" id="KW-1185">Reference proteome</keyword>
<comment type="similarity">
    <text evidence="1">Belongs to the bZIP family. CNC subfamily.</text>
</comment>
<evidence type="ECO:0000259" key="9">
    <source>
        <dbReference type="PROSITE" id="PS50217"/>
    </source>
</evidence>
<dbReference type="Pfam" id="PF03131">
    <property type="entry name" value="bZIP_Maf"/>
    <property type="match status" value="1"/>
</dbReference>
<keyword evidence="7" id="KW-0175">Coiled coil</keyword>